<dbReference type="Proteomes" id="UP000829196">
    <property type="component" value="Unassembled WGS sequence"/>
</dbReference>
<protein>
    <submittedName>
        <fullName evidence="1">Uncharacterized protein</fullName>
    </submittedName>
</protein>
<dbReference type="AlphaFoldDB" id="A0A8T3BAV8"/>
<dbReference type="PANTHER" id="PTHR35510">
    <property type="entry name" value="DBH-LIKE MONOOXYGENASE"/>
    <property type="match status" value="1"/>
</dbReference>
<dbReference type="PANTHER" id="PTHR35510:SF1">
    <property type="entry name" value="DBH-LIKE MONOOXYGENASE"/>
    <property type="match status" value="1"/>
</dbReference>
<evidence type="ECO:0000313" key="2">
    <source>
        <dbReference type="Proteomes" id="UP000829196"/>
    </source>
</evidence>
<dbReference type="EMBL" id="JAGYWB010000011">
    <property type="protein sequence ID" value="KAI0504616.1"/>
    <property type="molecule type" value="Genomic_DNA"/>
</dbReference>
<proteinExistence type="predicted"/>
<sequence>MASFVTGKMKRKGFDEVFDDFSDLSFAAPALKIRRLDAELPPIMEERDPIGRSVLEPQLLNGDMGDAVPDMASVMKEEVFPPTVNEERALVLYKPLHSNFAPSLTMDPELISGLKDPSFWPGYQNLVEEDFVEEQQSSSINRLALIPWVPSHLSAPALEVSSSENGTVEEVMEEGADGESMEIDGGHGQLVEAGFGSGSFRQWQQHCLIPEHTHFTSTPILGSW</sequence>
<organism evidence="1 2">
    <name type="scientific">Dendrobium nobile</name>
    <name type="common">Orchid</name>
    <dbReference type="NCBI Taxonomy" id="94219"/>
    <lineage>
        <taxon>Eukaryota</taxon>
        <taxon>Viridiplantae</taxon>
        <taxon>Streptophyta</taxon>
        <taxon>Embryophyta</taxon>
        <taxon>Tracheophyta</taxon>
        <taxon>Spermatophyta</taxon>
        <taxon>Magnoliopsida</taxon>
        <taxon>Liliopsida</taxon>
        <taxon>Asparagales</taxon>
        <taxon>Orchidaceae</taxon>
        <taxon>Epidendroideae</taxon>
        <taxon>Malaxideae</taxon>
        <taxon>Dendrobiinae</taxon>
        <taxon>Dendrobium</taxon>
    </lineage>
</organism>
<reference evidence="1" key="1">
    <citation type="journal article" date="2022" name="Front. Genet.">
        <title>Chromosome-Scale Assembly of the Dendrobium nobile Genome Provides Insights Into the Molecular Mechanism of the Biosynthesis of the Medicinal Active Ingredient of Dendrobium.</title>
        <authorList>
            <person name="Xu Q."/>
            <person name="Niu S.-C."/>
            <person name="Li K.-L."/>
            <person name="Zheng P.-J."/>
            <person name="Zhang X.-J."/>
            <person name="Jia Y."/>
            <person name="Liu Y."/>
            <person name="Niu Y.-X."/>
            <person name="Yu L.-H."/>
            <person name="Chen D.-F."/>
            <person name="Zhang G.-Q."/>
        </authorList>
    </citation>
    <scope>NUCLEOTIDE SEQUENCE</scope>
    <source>
        <tissue evidence="1">Leaf</tissue>
    </source>
</reference>
<comment type="caution">
    <text evidence="1">The sequence shown here is derived from an EMBL/GenBank/DDBJ whole genome shotgun (WGS) entry which is preliminary data.</text>
</comment>
<gene>
    <name evidence="1" type="ORF">KFK09_015568</name>
</gene>
<accession>A0A8T3BAV8</accession>
<evidence type="ECO:0000313" key="1">
    <source>
        <dbReference type="EMBL" id="KAI0504616.1"/>
    </source>
</evidence>
<keyword evidence="2" id="KW-1185">Reference proteome</keyword>
<name>A0A8T3BAV8_DENNO</name>
<dbReference type="OrthoDB" id="1937743at2759"/>